<accession>A0ABW4YTH1</accession>
<name>A0ABW4YTH1_9HYPH</name>
<evidence type="ECO:0000313" key="2">
    <source>
        <dbReference type="EMBL" id="MFD2139364.1"/>
    </source>
</evidence>
<dbReference type="RefSeq" id="WP_213352255.1">
    <property type="nucleotide sequence ID" value="NZ_JAHBGB010000019.1"/>
</dbReference>
<dbReference type="EMBL" id="JBHUHD010000001">
    <property type="protein sequence ID" value="MFD2139364.1"/>
    <property type="molecule type" value="Genomic_DNA"/>
</dbReference>
<dbReference type="InterPro" id="IPR009081">
    <property type="entry name" value="PP-bd_ACP"/>
</dbReference>
<organism evidence="2 3">
    <name type="scientific">Ancylobacter oerskovii</name>
    <dbReference type="NCBI Taxonomy" id="459519"/>
    <lineage>
        <taxon>Bacteria</taxon>
        <taxon>Pseudomonadati</taxon>
        <taxon>Pseudomonadota</taxon>
        <taxon>Alphaproteobacteria</taxon>
        <taxon>Hyphomicrobiales</taxon>
        <taxon>Xanthobacteraceae</taxon>
        <taxon>Ancylobacter</taxon>
    </lineage>
</organism>
<dbReference type="PROSITE" id="PS50075">
    <property type="entry name" value="CARRIER"/>
    <property type="match status" value="1"/>
</dbReference>
<dbReference type="InterPro" id="IPR036736">
    <property type="entry name" value="ACP-like_sf"/>
</dbReference>
<sequence length="93" mass="10449">MIDPTQIRRLAEPREPLTLERMRRDIAAMLHEDPSEIGEGDSLLDLGLDSMRAMNLVLGWSEGGLDLEFSEFAEDPTLAGWWAIVARQQARLG</sequence>
<dbReference type="Pfam" id="PF00550">
    <property type="entry name" value="PP-binding"/>
    <property type="match status" value="1"/>
</dbReference>
<gene>
    <name evidence="2" type="ORF">ACFSNC_03040</name>
</gene>
<protein>
    <submittedName>
        <fullName evidence="2">Phosphopantetheine-binding protein</fullName>
    </submittedName>
</protein>
<dbReference type="Gene3D" id="1.10.1200.10">
    <property type="entry name" value="ACP-like"/>
    <property type="match status" value="1"/>
</dbReference>
<feature type="domain" description="Carrier" evidence="1">
    <location>
        <begin position="13"/>
        <end position="89"/>
    </location>
</feature>
<dbReference type="Proteomes" id="UP001597299">
    <property type="component" value="Unassembled WGS sequence"/>
</dbReference>
<proteinExistence type="predicted"/>
<evidence type="ECO:0000313" key="3">
    <source>
        <dbReference type="Proteomes" id="UP001597299"/>
    </source>
</evidence>
<dbReference type="SUPFAM" id="SSF47336">
    <property type="entry name" value="ACP-like"/>
    <property type="match status" value="1"/>
</dbReference>
<evidence type="ECO:0000259" key="1">
    <source>
        <dbReference type="PROSITE" id="PS50075"/>
    </source>
</evidence>
<comment type="caution">
    <text evidence="2">The sequence shown here is derived from an EMBL/GenBank/DDBJ whole genome shotgun (WGS) entry which is preliminary data.</text>
</comment>
<keyword evidence="3" id="KW-1185">Reference proteome</keyword>
<reference evidence="3" key="1">
    <citation type="journal article" date="2019" name="Int. J. Syst. Evol. Microbiol.">
        <title>The Global Catalogue of Microorganisms (GCM) 10K type strain sequencing project: providing services to taxonomists for standard genome sequencing and annotation.</title>
        <authorList>
            <consortium name="The Broad Institute Genomics Platform"/>
            <consortium name="The Broad Institute Genome Sequencing Center for Infectious Disease"/>
            <person name="Wu L."/>
            <person name="Ma J."/>
        </authorList>
    </citation>
    <scope>NUCLEOTIDE SEQUENCE [LARGE SCALE GENOMIC DNA]</scope>
    <source>
        <strain evidence="3">CCM 7435</strain>
    </source>
</reference>